<sequence length="81" mass="8968">MCRPHTRFVHWAATPDGERKGVGPERRVGNSASSRPWRAGIRLGGAPRWRFTPSLISVLRGFLGGDSTRQVGDSPWLEESP</sequence>
<dbReference type="Proteomes" id="UP000001075">
    <property type="component" value="Unassembled WGS sequence"/>
</dbReference>
<evidence type="ECO:0000313" key="2">
    <source>
        <dbReference type="Proteomes" id="UP000001075"/>
    </source>
</evidence>
<dbReference type="EMBL" id="JH000102">
    <property type="protein sequence ID" value="EGV96497.1"/>
    <property type="molecule type" value="Genomic_DNA"/>
</dbReference>
<accession>G3H192</accession>
<organism evidence="1 2">
    <name type="scientific">Cricetulus griseus</name>
    <name type="common">Chinese hamster</name>
    <name type="synonym">Cricetulus barabensis griseus</name>
    <dbReference type="NCBI Taxonomy" id="10029"/>
    <lineage>
        <taxon>Eukaryota</taxon>
        <taxon>Metazoa</taxon>
        <taxon>Chordata</taxon>
        <taxon>Craniata</taxon>
        <taxon>Vertebrata</taxon>
        <taxon>Euteleostomi</taxon>
        <taxon>Mammalia</taxon>
        <taxon>Eutheria</taxon>
        <taxon>Euarchontoglires</taxon>
        <taxon>Glires</taxon>
        <taxon>Rodentia</taxon>
        <taxon>Myomorpha</taxon>
        <taxon>Muroidea</taxon>
        <taxon>Cricetidae</taxon>
        <taxon>Cricetinae</taxon>
        <taxon>Cricetulus</taxon>
    </lineage>
</organism>
<dbReference type="InParanoid" id="G3H192"/>
<proteinExistence type="predicted"/>
<gene>
    <name evidence="1" type="ORF">I79_003916</name>
</gene>
<name>G3H192_CRIGR</name>
<dbReference type="AlphaFoldDB" id="G3H192"/>
<reference evidence="2" key="1">
    <citation type="journal article" date="2011" name="Nat. Biotechnol.">
        <title>The genomic sequence of the Chinese hamster ovary (CHO)-K1 cell line.</title>
        <authorList>
            <person name="Xu X."/>
            <person name="Nagarajan H."/>
            <person name="Lewis N.E."/>
            <person name="Pan S."/>
            <person name="Cai Z."/>
            <person name="Liu X."/>
            <person name="Chen W."/>
            <person name="Xie M."/>
            <person name="Wang W."/>
            <person name="Hammond S."/>
            <person name="Andersen M.R."/>
            <person name="Neff N."/>
            <person name="Passarelli B."/>
            <person name="Koh W."/>
            <person name="Fan H.C."/>
            <person name="Wang J."/>
            <person name="Gui Y."/>
            <person name="Lee K.H."/>
            <person name="Betenbaugh M.J."/>
            <person name="Quake S.R."/>
            <person name="Famili I."/>
            <person name="Palsson B.O."/>
            <person name="Wang J."/>
        </authorList>
    </citation>
    <scope>NUCLEOTIDE SEQUENCE [LARGE SCALE GENOMIC DNA]</scope>
    <source>
        <strain evidence="2">CHO K1 cell line</strain>
    </source>
</reference>
<protein>
    <submittedName>
        <fullName evidence="1">Uncharacterized protein</fullName>
    </submittedName>
</protein>
<evidence type="ECO:0000313" key="1">
    <source>
        <dbReference type="EMBL" id="EGV96497.1"/>
    </source>
</evidence>